<feature type="domain" description="SGNH hydrolase-type esterase" evidence="1">
    <location>
        <begin position="148"/>
        <end position="317"/>
    </location>
</feature>
<reference evidence="3" key="1">
    <citation type="submission" date="2016-10" db="EMBL/GenBank/DDBJ databases">
        <authorList>
            <person name="Varghese N."/>
            <person name="Submissions S."/>
        </authorList>
    </citation>
    <scope>NUCLEOTIDE SEQUENCE [LARGE SCALE GENOMIC DNA]</scope>
    <source>
        <strain evidence="3">DSM 21368</strain>
    </source>
</reference>
<protein>
    <submittedName>
        <fullName evidence="2">Lysophospholipase L1</fullName>
    </submittedName>
</protein>
<dbReference type="STRING" id="648782.SAMN04488554_2338"/>
<dbReference type="Proteomes" id="UP000199220">
    <property type="component" value="Unassembled WGS sequence"/>
</dbReference>
<dbReference type="EMBL" id="FNTX01000002">
    <property type="protein sequence ID" value="SEE65761.1"/>
    <property type="molecule type" value="Genomic_DNA"/>
</dbReference>
<sequence length="336" mass="35745">MIEYTLDDDALHWTGLVSLEHRATDRWQPWRLPTDAGLDTLSPMLASRARMASGACTRLATDATALELTILATEDQGDRRPVDIVAGGTVVASLLPDESGQVHTDLPAGSKEVEIWWPHWGELTLGPLRTNAPIRASGWRPALRWVTYGSSITHCRSADSPTGTWPALVARAHDWDLTSLGFGGQCHLDPAAIRTIRDRPADLISLCLGINIQGGGTFNARTLGPQVAGAIERIREGHPDTPIAVITPIASPDREQQPGGGGLTLAEVRQIVGEAAANVIERGDPDLHIVDGLQIIGPDDAHLMPDGLHPGPEGYRLMAERIGPVLGGIAGQGAPS</sequence>
<evidence type="ECO:0000313" key="3">
    <source>
        <dbReference type="Proteomes" id="UP000199220"/>
    </source>
</evidence>
<dbReference type="AlphaFoldDB" id="A0A1H5KNU6"/>
<dbReference type="SUPFAM" id="SSF52266">
    <property type="entry name" value="SGNH hydrolase"/>
    <property type="match status" value="1"/>
</dbReference>
<dbReference type="InterPro" id="IPR036514">
    <property type="entry name" value="SGNH_hydro_sf"/>
</dbReference>
<organism evidence="2 3">
    <name type="scientific">Ruania alba</name>
    <dbReference type="NCBI Taxonomy" id="648782"/>
    <lineage>
        <taxon>Bacteria</taxon>
        <taxon>Bacillati</taxon>
        <taxon>Actinomycetota</taxon>
        <taxon>Actinomycetes</taxon>
        <taxon>Micrococcales</taxon>
        <taxon>Ruaniaceae</taxon>
        <taxon>Ruania</taxon>
    </lineage>
</organism>
<dbReference type="Pfam" id="PF13472">
    <property type="entry name" value="Lipase_GDSL_2"/>
    <property type="match status" value="1"/>
</dbReference>
<gene>
    <name evidence="2" type="ORF">SAMN04488554_2338</name>
</gene>
<name>A0A1H5KNU6_9MICO</name>
<keyword evidence="3" id="KW-1185">Reference proteome</keyword>
<dbReference type="InterPro" id="IPR013830">
    <property type="entry name" value="SGNH_hydro"/>
</dbReference>
<dbReference type="Gene3D" id="3.40.50.1110">
    <property type="entry name" value="SGNH hydrolase"/>
    <property type="match status" value="1"/>
</dbReference>
<accession>A0A1H5KNU6</accession>
<evidence type="ECO:0000313" key="2">
    <source>
        <dbReference type="EMBL" id="SEE65761.1"/>
    </source>
</evidence>
<dbReference type="Gene3D" id="2.60.120.260">
    <property type="entry name" value="Galactose-binding domain-like"/>
    <property type="match status" value="1"/>
</dbReference>
<dbReference type="OrthoDB" id="2060945at2"/>
<proteinExistence type="predicted"/>
<dbReference type="RefSeq" id="WP_089773315.1">
    <property type="nucleotide sequence ID" value="NZ_FNTX01000002.1"/>
</dbReference>
<evidence type="ECO:0000259" key="1">
    <source>
        <dbReference type="Pfam" id="PF13472"/>
    </source>
</evidence>